<comment type="caution">
    <text evidence="3">The sequence shown here is derived from an EMBL/GenBank/DDBJ whole genome shotgun (WGS) entry which is preliminary data.</text>
</comment>
<dbReference type="Gene3D" id="3.40.50.720">
    <property type="entry name" value="NAD(P)-binding Rossmann-like Domain"/>
    <property type="match status" value="1"/>
</dbReference>
<sequence>MQDFLFRLGTAVVIGANDPVAETIATKFADRGSRVVQGRSWGDALAQLDPGSEVHTFVALARTRTPDIGALLDLLTAVLPRLRHAQGSVLVVTSSQCASETKGDLDEVLREIAAIERAHGVRVNQVVAGHLADDLLALDMPPESRLTGTLADVAEAVCFLASDRAGYISGQCLAVNGGAPTGERRAKVDAARSG</sequence>
<dbReference type="InterPro" id="IPR051122">
    <property type="entry name" value="SDR_DHRS6-like"/>
</dbReference>
<gene>
    <name evidence="3" type="ORF">F8568_005610</name>
</gene>
<organism evidence="3 4">
    <name type="scientific">Actinomadura physcomitrii</name>
    <dbReference type="NCBI Taxonomy" id="2650748"/>
    <lineage>
        <taxon>Bacteria</taxon>
        <taxon>Bacillati</taxon>
        <taxon>Actinomycetota</taxon>
        <taxon>Actinomycetes</taxon>
        <taxon>Streptosporangiales</taxon>
        <taxon>Thermomonosporaceae</taxon>
        <taxon>Actinomadura</taxon>
    </lineage>
</organism>
<proteinExistence type="inferred from homology"/>
<dbReference type="GO" id="GO:0016491">
    <property type="term" value="F:oxidoreductase activity"/>
    <property type="evidence" value="ECO:0007669"/>
    <property type="project" value="UniProtKB-KW"/>
</dbReference>
<dbReference type="PANTHER" id="PTHR43477:SF1">
    <property type="entry name" value="DIHYDROANTICAPSIN 7-DEHYDROGENASE"/>
    <property type="match status" value="1"/>
</dbReference>
<dbReference type="InterPro" id="IPR002347">
    <property type="entry name" value="SDR_fam"/>
</dbReference>
<keyword evidence="2" id="KW-0560">Oxidoreductase</keyword>
<keyword evidence="4" id="KW-1185">Reference proteome</keyword>
<dbReference type="EMBL" id="WBMS02000003">
    <property type="protein sequence ID" value="MVZ99863.1"/>
    <property type="molecule type" value="Genomic_DNA"/>
</dbReference>
<dbReference type="Proteomes" id="UP000462055">
    <property type="component" value="Unassembled WGS sequence"/>
</dbReference>
<dbReference type="Pfam" id="PF13561">
    <property type="entry name" value="adh_short_C2"/>
    <property type="match status" value="1"/>
</dbReference>
<dbReference type="SUPFAM" id="SSF51735">
    <property type="entry name" value="NAD(P)-binding Rossmann-fold domains"/>
    <property type="match status" value="1"/>
</dbReference>
<accession>A0A6I4M6F7</accession>
<dbReference type="InterPro" id="IPR036291">
    <property type="entry name" value="NAD(P)-bd_dom_sf"/>
</dbReference>
<dbReference type="PRINTS" id="PR00081">
    <property type="entry name" value="GDHRDH"/>
</dbReference>
<evidence type="ECO:0000313" key="4">
    <source>
        <dbReference type="Proteomes" id="UP000462055"/>
    </source>
</evidence>
<evidence type="ECO:0000313" key="3">
    <source>
        <dbReference type="EMBL" id="MVZ99863.1"/>
    </source>
</evidence>
<reference evidence="3" key="1">
    <citation type="submission" date="2019-12" db="EMBL/GenBank/DDBJ databases">
        <title>Actinomadura physcomitrii sp. nov., a novel actinomycete isolated from moss [Physcomitrium sphaericum (Ludw) Fuernr].</title>
        <authorList>
            <person name="Zhuang X."/>
        </authorList>
    </citation>
    <scope>NUCLEOTIDE SEQUENCE [LARGE SCALE GENOMIC DNA]</scope>
    <source>
        <strain evidence="3">LD22</strain>
    </source>
</reference>
<evidence type="ECO:0000256" key="1">
    <source>
        <dbReference type="ARBA" id="ARBA00006484"/>
    </source>
</evidence>
<evidence type="ECO:0000256" key="2">
    <source>
        <dbReference type="ARBA" id="ARBA00023002"/>
    </source>
</evidence>
<dbReference type="AlphaFoldDB" id="A0A6I4M6F7"/>
<name>A0A6I4M6F7_9ACTN</name>
<comment type="similarity">
    <text evidence="1">Belongs to the short-chain dehydrogenases/reductases (SDR) family.</text>
</comment>
<dbReference type="RefSeq" id="WP_151592050.1">
    <property type="nucleotide sequence ID" value="NZ_WBMS02000003.1"/>
</dbReference>
<protein>
    <submittedName>
        <fullName evidence="3">SDR family oxidoreductase</fullName>
    </submittedName>
</protein>
<dbReference type="PANTHER" id="PTHR43477">
    <property type="entry name" value="DIHYDROANTICAPSIN 7-DEHYDROGENASE"/>
    <property type="match status" value="1"/>
</dbReference>